<dbReference type="NCBIfam" id="TIGR02450">
    <property type="entry name" value="TIGR02450 family Trp-rich protein"/>
    <property type="match status" value="1"/>
</dbReference>
<proteinExistence type="predicted"/>
<evidence type="ECO:0000313" key="1">
    <source>
        <dbReference type="EMBL" id="AAQ00052.1"/>
    </source>
</evidence>
<gene>
    <name evidence="1" type="ordered locus">Pro_1007</name>
</gene>
<dbReference type="eggNOG" id="ENOG502ZWHQ">
    <property type="taxonomic scope" value="Bacteria"/>
</dbReference>
<dbReference type="AlphaFoldDB" id="Q7VBT5"/>
<dbReference type="EnsemblBacteria" id="AAQ00052">
    <property type="protein sequence ID" value="AAQ00052"/>
    <property type="gene ID" value="Pro_1007"/>
</dbReference>
<dbReference type="Pfam" id="PF09493">
    <property type="entry name" value="DUF2389"/>
    <property type="match status" value="1"/>
</dbReference>
<dbReference type="OrthoDB" id="558985at2"/>
<evidence type="ECO:0000313" key="2">
    <source>
        <dbReference type="Proteomes" id="UP000001420"/>
    </source>
</evidence>
<keyword evidence="2" id="KW-1185">Reference proteome</keyword>
<dbReference type="Proteomes" id="UP000001420">
    <property type="component" value="Chromosome"/>
</dbReference>
<dbReference type="HOGENOM" id="CLU_186979_0_0_3"/>
<accession>Q7VBT5</accession>
<dbReference type="KEGG" id="pma:Pro_1007"/>
<protein>
    <recommendedName>
        <fullName evidence="3">TIGR02450 family Trp-rich protein</fullName>
    </recommendedName>
</protein>
<name>Q7VBT5_PROMA</name>
<dbReference type="EMBL" id="AE017126">
    <property type="protein sequence ID" value="AAQ00052.1"/>
    <property type="molecule type" value="Genomic_DNA"/>
</dbReference>
<dbReference type="RefSeq" id="WP_011125159.1">
    <property type="nucleotide sequence ID" value="NC_005042.1"/>
</dbReference>
<sequence>MRWPPNKAWTSSTSIDGYRHFEVIDYGGKGEERWVTLVAILDKNIKFNVNWTDLKTYAKWTVGWVQLPKDE</sequence>
<evidence type="ECO:0008006" key="3">
    <source>
        <dbReference type="Google" id="ProtNLM"/>
    </source>
</evidence>
<reference evidence="1 2" key="1">
    <citation type="journal article" date="2003" name="Proc. Natl. Acad. Sci. U.S.A.">
        <title>Genome sequence of the cyanobacterium Prochlorococcus marinus SS120, a nearly minimal oxyphototrophic genome.</title>
        <authorList>
            <person name="Dufresne A."/>
            <person name="Salanoubat M."/>
            <person name="Partensky F."/>
            <person name="Artiguenave F."/>
            <person name="Axmann I.M."/>
            <person name="Barbe V."/>
            <person name="Duprat S."/>
            <person name="Galperin M.Y."/>
            <person name="Koonin E.V."/>
            <person name="Le Gall F."/>
            <person name="Makarova K.S."/>
            <person name="Ostrowski M."/>
            <person name="Oztas S."/>
            <person name="Robert C."/>
            <person name="Rogozin I.B."/>
            <person name="Scanlan D.J."/>
            <person name="Tandeau de Marsac N."/>
            <person name="Weissenbach J."/>
            <person name="Wincker P."/>
            <person name="Wolf Y.I."/>
            <person name="Hess W.R."/>
        </authorList>
    </citation>
    <scope>NUCLEOTIDE SEQUENCE [LARGE SCALE GENOMIC DNA]</scope>
    <source>
        <strain evidence="2">SARG / CCMP1375 / SS120</strain>
    </source>
</reference>
<dbReference type="PATRIC" id="fig|167539.5.peg.1058"/>
<dbReference type="InterPro" id="IPR012663">
    <property type="entry name" value="CHP02450_Tryp"/>
</dbReference>
<organism evidence="1 2">
    <name type="scientific">Prochlorococcus marinus (strain SARG / CCMP1375 / SS120)</name>
    <dbReference type="NCBI Taxonomy" id="167539"/>
    <lineage>
        <taxon>Bacteria</taxon>
        <taxon>Bacillati</taxon>
        <taxon>Cyanobacteriota</taxon>
        <taxon>Cyanophyceae</taxon>
        <taxon>Synechococcales</taxon>
        <taxon>Prochlorococcaceae</taxon>
        <taxon>Prochlorococcus</taxon>
    </lineage>
</organism>